<evidence type="ECO:0000313" key="2">
    <source>
        <dbReference type="Proteomes" id="UP000886998"/>
    </source>
</evidence>
<protein>
    <submittedName>
        <fullName evidence="1">Uncharacterized protein</fullName>
    </submittedName>
</protein>
<organism evidence="1 2">
    <name type="scientific">Trichonephila inaurata madagascariensis</name>
    <dbReference type="NCBI Taxonomy" id="2747483"/>
    <lineage>
        <taxon>Eukaryota</taxon>
        <taxon>Metazoa</taxon>
        <taxon>Ecdysozoa</taxon>
        <taxon>Arthropoda</taxon>
        <taxon>Chelicerata</taxon>
        <taxon>Arachnida</taxon>
        <taxon>Araneae</taxon>
        <taxon>Araneomorphae</taxon>
        <taxon>Entelegynae</taxon>
        <taxon>Araneoidea</taxon>
        <taxon>Nephilidae</taxon>
        <taxon>Trichonephila</taxon>
        <taxon>Trichonephila inaurata</taxon>
    </lineage>
</organism>
<proteinExistence type="predicted"/>
<comment type="caution">
    <text evidence="1">The sequence shown here is derived from an EMBL/GenBank/DDBJ whole genome shotgun (WGS) entry which is preliminary data.</text>
</comment>
<dbReference type="OrthoDB" id="6463991at2759"/>
<dbReference type="AlphaFoldDB" id="A0A8X6XA63"/>
<name>A0A8X6XA63_9ARAC</name>
<sequence length="116" mass="13278">MCSHISKESLSLSRTSDPKVKVELKRLNVAIKQLNIKHKRKTWINLCSNIDFRTPNPKLCIVIYGQPQVVPCNTILNTVGKILLEEKTAESILGEFYKSMSKLTFNEDDFKINPKD</sequence>
<accession>A0A8X6XA63</accession>
<dbReference type="EMBL" id="BMAV01007235">
    <property type="protein sequence ID" value="GFY49958.1"/>
    <property type="molecule type" value="Genomic_DNA"/>
</dbReference>
<gene>
    <name evidence="1" type="ORF">TNIN_30611</name>
</gene>
<dbReference type="Proteomes" id="UP000886998">
    <property type="component" value="Unassembled WGS sequence"/>
</dbReference>
<evidence type="ECO:0000313" key="1">
    <source>
        <dbReference type="EMBL" id="GFY49958.1"/>
    </source>
</evidence>
<reference evidence="1" key="1">
    <citation type="submission" date="2020-08" db="EMBL/GenBank/DDBJ databases">
        <title>Multicomponent nature underlies the extraordinary mechanical properties of spider dragline silk.</title>
        <authorList>
            <person name="Kono N."/>
            <person name="Nakamura H."/>
            <person name="Mori M."/>
            <person name="Yoshida Y."/>
            <person name="Ohtoshi R."/>
            <person name="Malay A.D."/>
            <person name="Moran D.A.P."/>
            <person name="Tomita M."/>
            <person name="Numata K."/>
            <person name="Arakawa K."/>
        </authorList>
    </citation>
    <scope>NUCLEOTIDE SEQUENCE</scope>
</reference>
<keyword evidence="2" id="KW-1185">Reference proteome</keyword>